<accession>A0AAD7HEE7</accession>
<keyword evidence="1" id="KW-0863">Zinc-finger</keyword>
<dbReference type="Proteomes" id="UP001215598">
    <property type="component" value="Unassembled WGS sequence"/>
</dbReference>
<keyword evidence="1" id="KW-0479">Metal-binding</keyword>
<feature type="region of interest" description="Disordered" evidence="2">
    <location>
        <begin position="231"/>
        <end position="252"/>
    </location>
</feature>
<reference evidence="4" key="1">
    <citation type="submission" date="2023-03" db="EMBL/GenBank/DDBJ databases">
        <title>Massive genome expansion in bonnet fungi (Mycena s.s.) driven by repeated elements and novel gene families across ecological guilds.</title>
        <authorList>
            <consortium name="Lawrence Berkeley National Laboratory"/>
            <person name="Harder C.B."/>
            <person name="Miyauchi S."/>
            <person name="Viragh M."/>
            <person name="Kuo A."/>
            <person name="Thoen E."/>
            <person name="Andreopoulos B."/>
            <person name="Lu D."/>
            <person name="Skrede I."/>
            <person name="Drula E."/>
            <person name="Henrissat B."/>
            <person name="Morin E."/>
            <person name="Kohler A."/>
            <person name="Barry K."/>
            <person name="LaButti K."/>
            <person name="Morin E."/>
            <person name="Salamov A."/>
            <person name="Lipzen A."/>
            <person name="Mereny Z."/>
            <person name="Hegedus B."/>
            <person name="Baldrian P."/>
            <person name="Stursova M."/>
            <person name="Weitz H."/>
            <person name="Taylor A."/>
            <person name="Grigoriev I.V."/>
            <person name="Nagy L.G."/>
            <person name="Martin F."/>
            <person name="Kauserud H."/>
        </authorList>
    </citation>
    <scope>NUCLEOTIDE SEQUENCE</scope>
    <source>
        <strain evidence="4">CBHHK182m</strain>
    </source>
</reference>
<dbReference type="PROSITE" id="PS50966">
    <property type="entry name" value="ZF_SWIM"/>
    <property type="match status" value="1"/>
</dbReference>
<evidence type="ECO:0000313" key="5">
    <source>
        <dbReference type="Proteomes" id="UP001215598"/>
    </source>
</evidence>
<protein>
    <recommendedName>
        <fullName evidence="3">SWIM-type domain-containing protein</fullName>
    </recommendedName>
</protein>
<evidence type="ECO:0000313" key="4">
    <source>
        <dbReference type="EMBL" id="KAJ7718319.1"/>
    </source>
</evidence>
<feature type="region of interest" description="Disordered" evidence="2">
    <location>
        <begin position="179"/>
        <end position="207"/>
    </location>
</feature>
<dbReference type="AlphaFoldDB" id="A0AAD7HEE7"/>
<feature type="domain" description="SWIM-type" evidence="3">
    <location>
        <begin position="128"/>
        <end position="161"/>
    </location>
</feature>
<name>A0AAD7HEE7_9AGAR</name>
<evidence type="ECO:0000259" key="3">
    <source>
        <dbReference type="PROSITE" id="PS50966"/>
    </source>
</evidence>
<keyword evidence="5" id="KW-1185">Reference proteome</keyword>
<sequence length="372" mass="43183">MYMFCVQRGLREAWGYFWTSWYSPKMWKLWARSTSPYLSRLRTTMNVENFWRQLKHGFLHNHLRPRLDQLIWILVTQVTPAYHARMQILNDGHRIGRSKALTQFQKQFKTMWKKLEGRTLAVDADRKYITSVERWTCTCKSQPLNSCHLCKHLVDAVGHPSPEFWTQVVRRRTQPLYRHPALVPRGQEKSKYIEPSDGSITDGDDHALVDPGVLAGGGGWRDLNFSSSSLLGKRTRSSRQESHGDSSSDDAEEVQRQFFPAFDTHDSDVEEEVDGYRDHLLRRAAELEQAAAILRAQVPHRNKLWMSSIARRDIGADVGQMVADIRRFESTAHVRDTTWAKKGDKDDRRRKENTMGYQIYVPPVAVEEDVEV</sequence>
<proteinExistence type="predicted"/>
<comment type="caution">
    <text evidence="4">The sequence shown here is derived from an EMBL/GenBank/DDBJ whole genome shotgun (WGS) entry which is preliminary data.</text>
</comment>
<organism evidence="4 5">
    <name type="scientific">Mycena metata</name>
    <dbReference type="NCBI Taxonomy" id="1033252"/>
    <lineage>
        <taxon>Eukaryota</taxon>
        <taxon>Fungi</taxon>
        <taxon>Dikarya</taxon>
        <taxon>Basidiomycota</taxon>
        <taxon>Agaricomycotina</taxon>
        <taxon>Agaricomycetes</taxon>
        <taxon>Agaricomycetidae</taxon>
        <taxon>Agaricales</taxon>
        <taxon>Marasmiineae</taxon>
        <taxon>Mycenaceae</taxon>
        <taxon>Mycena</taxon>
    </lineage>
</organism>
<keyword evidence="1" id="KW-0862">Zinc</keyword>
<evidence type="ECO:0000256" key="1">
    <source>
        <dbReference type="PROSITE-ProRule" id="PRU00325"/>
    </source>
</evidence>
<dbReference type="InterPro" id="IPR007527">
    <property type="entry name" value="Znf_SWIM"/>
</dbReference>
<evidence type="ECO:0000256" key="2">
    <source>
        <dbReference type="SAM" id="MobiDB-lite"/>
    </source>
</evidence>
<dbReference type="EMBL" id="JARKIB010000266">
    <property type="protein sequence ID" value="KAJ7718319.1"/>
    <property type="molecule type" value="Genomic_DNA"/>
</dbReference>
<gene>
    <name evidence="4" type="ORF">B0H16DRAFT_1387771</name>
</gene>
<dbReference type="GO" id="GO:0008270">
    <property type="term" value="F:zinc ion binding"/>
    <property type="evidence" value="ECO:0007669"/>
    <property type="project" value="UniProtKB-KW"/>
</dbReference>